<dbReference type="OrthoDB" id="1448908at2"/>
<proteinExistence type="predicted"/>
<dbReference type="RefSeq" id="WP_066405248.1">
    <property type="nucleotide sequence ID" value="NZ_CP011390.1"/>
</dbReference>
<keyword evidence="1" id="KW-1133">Transmembrane helix</keyword>
<dbReference type="Proteomes" id="UP000077177">
    <property type="component" value="Chromosome"/>
</dbReference>
<accession>A0A172TWS8</accession>
<dbReference type="AlphaFoldDB" id="A0A172TWS8"/>
<reference evidence="3" key="1">
    <citation type="submission" date="2015-01" db="EMBL/GenBank/DDBJ databases">
        <title>Flavisolibacter sp./LCS9/ whole genome sequencing.</title>
        <authorList>
            <person name="Kim M.K."/>
            <person name="Srinivasan S."/>
            <person name="Lee J.-J."/>
        </authorList>
    </citation>
    <scope>NUCLEOTIDE SEQUENCE [LARGE SCALE GENOMIC DNA]</scope>
    <source>
        <strain evidence="3">LCS9</strain>
    </source>
</reference>
<organism evidence="2 3">
    <name type="scientific">Flavisolibacter tropicus</name>
    <dbReference type="NCBI Taxonomy" id="1492898"/>
    <lineage>
        <taxon>Bacteria</taxon>
        <taxon>Pseudomonadati</taxon>
        <taxon>Bacteroidota</taxon>
        <taxon>Chitinophagia</taxon>
        <taxon>Chitinophagales</taxon>
        <taxon>Chitinophagaceae</taxon>
        <taxon>Flavisolibacter</taxon>
    </lineage>
</organism>
<evidence type="ECO:0000313" key="2">
    <source>
        <dbReference type="EMBL" id="ANE51334.1"/>
    </source>
</evidence>
<dbReference type="EMBL" id="CP011390">
    <property type="protein sequence ID" value="ANE51334.1"/>
    <property type="molecule type" value="Genomic_DNA"/>
</dbReference>
<keyword evidence="1" id="KW-0812">Transmembrane</keyword>
<evidence type="ECO:0000313" key="3">
    <source>
        <dbReference type="Proteomes" id="UP000077177"/>
    </source>
</evidence>
<keyword evidence="1" id="KW-0472">Membrane</keyword>
<reference evidence="2 3" key="2">
    <citation type="journal article" date="2016" name="Int. J. Syst. Evol. Microbiol.">
        <title>Flavisolibacter tropicus sp. nov., isolated from tropical soil.</title>
        <authorList>
            <person name="Lee J.J."/>
            <person name="Kang M.S."/>
            <person name="Kim G.S."/>
            <person name="Lee C.S."/>
            <person name="Lim S."/>
            <person name="Lee J."/>
            <person name="Roh S.H."/>
            <person name="Kang H."/>
            <person name="Ha J.M."/>
            <person name="Bae S."/>
            <person name="Jung H.Y."/>
            <person name="Kim M.K."/>
        </authorList>
    </citation>
    <scope>NUCLEOTIDE SEQUENCE [LARGE SCALE GENOMIC DNA]</scope>
    <source>
        <strain evidence="2 3">LCS9</strain>
    </source>
</reference>
<dbReference type="KEGG" id="fla:SY85_13255"/>
<gene>
    <name evidence="2" type="ORF">SY85_13255</name>
</gene>
<sequence length="149" mass="16266">METTQEQQLAQEEQMPQQDLFADIIDTAPYEKSMNNARIWLYVIAAFQAVMGIIEYNSIDEATVGMIACGIDVGVGLLFLGLALYSKKNPVTAFTIALALYVLIVGFAIYLDPESAFKGILLKALAVIALVKANKDARKYAAIKQSIGE</sequence>
<feature type="transmembrane region" description="Helical" evidence="1">
    <location>
        <begin position="39"/>
        <end position="56"/>
    </location>
</feature>
<evidence type="ECO:0000256" key="1">
    <source>
        <dbReference type="SAM" id="Phobius"/>
    </source>
</evidence>
<feature type="transmembrane region" description="Helical" evidence="1">
    <location>
        <begin position="62"/>
        <end position="84"/>
    </location>
</feature>
<feature type="transmembrane region" description="Helical" evidence="1">
    <location>
        <begin position="91"/>
        <end position="110"/>
    </location>
</feature>
<name>A0A172TWS8_9BACT</name>
<protein>
    <recommendedName>
        <fullName evidence="4">DoxX family protein</fullName>
    </recommendedName>
</protein>
<keyword evidence="3" id="KW-1185">Reference proteome</keyword>
<evidence type="ECO:0008006" key="4">
    <source>
        <dbReference type="Google" id="ProtNLM"/>
    </source>
</evidence>